<evidence type="ECO:0000313" key="1">
    <source>
        <dbReference type="EMBL" id="KIU01744.1"/>
    </source>
</evidence>
<comment type="caution">
    <text evidence="1">The sequence shown here is derived from an EMBL/GenBank/DDBJ whole genome shotgun (WGS) entry which is preliminary data.</text>
</comment>
<dbReference type="EMBL" id="JXIG01000011">
    <property type="protein sequence ID" value="KIU01744.1"/>
    <property type="molecule type" value="Genomic_DNA"/>
</dbReference>
<protein>
    <submittedName>
        <fullName evidence="1">Uncharacterized protein</fullName>
    </submittedName>
</protein>
<reference evidence="1 2" key="1">
    <citation type="submission" date="2015-01" db="EMBL/GenBank/DDBJ databases">
        <title>Characterization of Swiss Staphylococcus aureus strains involved in food poisoning.</title>
        <authorList>
            <person name="Crovadore J."/>
            <person name="Chablais R."/>
            <person name="Tonacini J."/>
            <person name="Schnyder B."/>
            <person name="Lefort F."/>
        </authorList>
    </citation>
    <scope>NUCLEOTIDE SEQUENCE [LARGE SCALE GENOMIC DNA]</scope>
    <source>
        <strain evidence="1 2">SA-120</strain>
    </source>
</reference>
<dbReference type="AlphaFoldDB" id="A0AA40MLH6"/>
<evidence type="ECO:0000313" key="2">
    <source>
        <dbReference type="Proteomes" id="UP000032274"/>
    </source>
</evidence>
<organism evidence="1 2">
    <name type="scientific">Staphylococcus aureus</name>
    <dbReference type="NCBI Taxonomy" id="1280"/>
    <lineage>
        <taxon>Bacteria</taxon>
        <taxon>Bacillati</taxon>
        <taxon>Bacillota</taxon>
        <taxon>Bacilli</taxon>
        <taxon>Bacillales</taxon>
        <taxon>Staphylococcaceae</taxon>
        <taxon>Staphylococcus</taxon>
    </lineage>
</organism>
<feature type="non-terminal residue" evidence="1">
    <location>
        <position position="1"/>
    </location>
</feature>
<name>A0AA40MLH6_STAAU</name>
<accession>A0AA40MLH6</accession>
<sequence>NEPFGTVAGMRQFGHVREVTFEGYAGSVEAGFRDEVEAARAAGKMRDLIDMYTDVKAGARLGGPMGAKLEADFRHIAEVLGDLPGKVVDEKRLAQMLKNVAREVYPALINDCFFDAATARCLKRPE</sequence>
<proteinExistence type="predicted"/>
<gene>
    <name evidence="1" type="ORF">QU38_00035</name>
</gene>
<feature type="non-terminal residue" evidence="1">
    <location>
        <position position="126"/>
    </location>
</feature>
<dbReference type="Proteomes" id="UP000032274">
    <property type="component" value="Unassembled WGS sequence"/>
</dbReference>